<dbReference type="Gene3D" id="3.30.300.20">
    <property type="match status" value="2"/>
</dbReference>
<keyword evidence="3" id="KW-0694">RNA-binding</keyword>
<keyword evidence="5 6" id="KW-0804">Transcription</keyword>
<comment type="function">
    <text evidence="6">Participates in transcription termination.</text>
</comment>
<comment type="caution">
    <text evidence="9">The sequence shown here is derived from an EMBL/GenBank/DDBJ whole genome shotgun (WGS) entry which is preliminary data.</text>
</comment>
<evidence type="ECO:0000259" key="8">
    <source>
        <dbReference type="Pfam" id="PF26594"/>
    </source>
</evidence>
<organism evidence="9 10">
    <name type="scientific">Candidatus Marsarchaeota G2 archaeon OSP_D</name>
    <dbReference type="NCBI Taxonomy" id="1978157"/>
    <lineage>
        <taxon>Archaea</taxon>
        <taxon>Candidatus Marsarchaeota</taxon>
        <taxon>Candidatus Marsarchaeota group 2</taxon>
    </lineage>
</organism>
<evidence type="ECO:0000256" key="5">
    <source>
        <dbReference type="ARBA" id="ARBA00023163"/>
    </source>
</evidence>
<dbReference type="NCBIfam" id="TIGR01952">
    <property type="entry name" value="nusA_arch"/>
    <property type="match status" value="1"/>
</dbReference>
<dbReference type="InterPro" id="IPR009019">
    <property type="entry name" value="KH_sf_prok-type"/>
</dbReference>
<evidence type="ECO:0000256" key="1">
    <source>
        <dbReference type="ARBA" id="ARBA00022472"/>
    </source>
</evidence>
<dbReference type="PANTHER" id="PTHR22648">
    <property type="entry name" value="TRANSCRIPTION TERMINATION FACTOR NUSA"/>
    <property type="match status" value="1"/>
</dbReference>
<dbReference type="InterPro" id="IPR004044">
    <property type="entry name" value="KH_dom_type_2"/>
</dbReference>
<evidence type="ECO:0000256" key="4">
    <source>
        <dbReference type="ARBA" id="ARBA00023015"/>
    </source>
</evidence>
<evidence type="ECO:0000256" key="2">
    <source>
        <dbReference type="ARBA" id="ARBA00022490"/>
    </source>
</evidence>
<comment type="subcellular location">
    <subcellularLocation>
        <location evidence="6">Cytoplasm</location>
    </subcellularLocation>
</comment>
<keyword evidence="4 6" id="KW-0805">Transcription regulation</keyword>
<keyword evidence="2 6" id="KW-0963">Cytoplasm</keyword>
<accession>A0A2R6B1P7</accession>
<comment type="similarity">
    <text evidence="6">Belongs to the NusA family.</text>
</comment>
<keyword evidence="1 6" id="KW-0806">Transcription termination</keyword>
<dbReference type="Proteomes" id="UP000240322">
    <property type="component" value="Unassembled WGS sequence"/>
</dbReference>
<feature type="domain" description="KH type-2" evidence="7">
    <location>
        <begin position="3"/>
        <end position="63"/>
    </location>
</feature>
<dbReference type="PANTHER" id="PTHR22648:SF0">
    <property type="entry name" value="TRANSCRIPTION TERMINATION_ANTITERMINATION PROTEIN NUSA"/>
    <property type="match status" value="1"/>
</dbReference>
<evidence type="ECO:0000259" key="7">
    <source>
        <dbReference type="Pfam" id="PF07650"/>
    </source>
</evidence>
<name>A0A2R6B1P7_9ARCH</name>
<gene>
    <name evidence="6" type="primary">nusA</name>
    <name evidence="9" type="ORF">B9Q03_00610</name>
</gene>
<proteinExistence type="inferred from homology"/>
<dbReference type="Pfam" id="PF26594">
    <property type="entry name" value="KH_NusA_2nd"/>
    <property type="match status" value="1"/>
</dbReference>
<evidence type="ECO:0000256" key="3">
    <source>
        <dbReference type="ARBA" id="ARBA00022884"/>
    </source>
</evidence>
<dbReference type="EMBL" id="NEXE01000002">
    <property type="protein sequence ID" value="PSN92581.1"/>
    <property type="molecule type" value="Genomic_DNA"/>
</dbReference>
<dbReference type="GO" id="GO:0006353">
    <property type="term" value="P:DNA-templated transcription termination"/>
    <property type="evidence" value="ECO:0007669"/>
    <property type="project" value="UniProtKB-UniRule"/>
</dbReference>
<dbReference type="HAMAP" id="MF_00945_A">
    <property type="entry name" value="NusA_A"/>
    <property type="match status" value="1"/>
</dbReference>
<evidence type="ECO:0000313" key="9">
    <source>
        <dbReference type="EMBL" id="PSN92581.1"/>
    </source>
</evidence>
<dbReference type="SUPFAM" id="SSF54814">
    <property type="entry name" value="Prokaryotic type KH domain (KH-domain type II)"/>
    <property type="match status" value="2"/>
</dbReference>
<dbReference type="AlphaFoldDB" id="A0A2R6B1P7"/>
<reference evidence="9 10" key="1">
    <citation type="submission" date="2017-04" db="EMBL/GenBank/DDBJ databases">
        <title>Novel microbial lineages endemic to geothermal iron-oxide mats fill important gaps in the evolutionary history of Archaea.</title>
        <authorList>
            <person name="Jay Z.J."/>
            <person name="Beam J.P."/>
            <person name="Dlakic M."/>
            <person name="Rusch D.B."/>
            <person name="Kozubal M.A."/>
            <person name="Inskeep W.P."/>
        </authorList>
    </citation>
    <scope>NUCLEOTIDE SEQUENCE [LARGE SCALE GENOMIC DNA]</scope>
    <source>
        <strain evidence="9">OSP_D</strain>
    </source>
</reference>
<dbReference type="GO" id="GO:0003723">
    <property type="term" value="F:RNA binding"/>
    <property type="evidence" value="ECO:0007669"/>
    <property type="project" value="UniProtKB-KW"/>
</dbReference>
<dbReference type="GO" id="GO:0031564">
    <property type="term" value="P:transcription antitermination"/>
    <property type="evidence" value="ECO:0007669"/>
    <property type="project" value="InterPro"/>
</dbReference>
<dbReference type="InterPro" id="IPR015946">
    <property type="entry name" value="KH_dom-like_a/b"/>
</dbReference>
<dbReference type="GO" id="GO:0005829">
    <property type="term" value="C:cytosol"/>
    <property type="evidence" value="ECO:0007669"/>
    <property type="project" value="TreeGrafter"/>
</dbReference>
<dbReference type="InterPro" id="IPR030842">
    <property type="entry name" value="TF_NusA_bacterial"/>
</dbReference>
<feature type="domain" description="NusA-like second KH" evidence="8">
    <location>
        <begin position="66"/>
        <end position="127"/>
    </location>
</feature>
<sequence>MRYIGIFESLTGASVKDCLVNGETILFVVEPGNAARAIGRKGVNVERASKVLKKKVEVVEYAEPLETFVKSIFIPARIVSVQVYQDKDGRKRVRVYPEVEDQGLAIGKNGRNVEKARLLLKRYYDIDVVEIK</sequence>
<dbReference type="Pfam" id="PF07650">
    <property type="entry name" value="KH_2"/>
    <property type="match status" value="1"/>
</dbReference>
<dbReference type="InterPro" id="IPR010212">
    <property type="entry name" value="NusA_arc"/>
</dbReference>
<evidence type="ECO:0000256" key="6">
    <source>
        <dbReference type="HAMAP-Rule" id="MF_00945"/>
    </source>
</evidence>
<dbReference type="InterPro" id="IPR058582">
    <property type="entry name" value="KH_NusA_2nd"/>
</dbReference>
<protein>
    <recommendedName>
        <fullName evidence="6">Probable transcription termination protein NusA</fullName>
    </recommendedName>
</protein>
<evidence type="ECO:0000313" key="10">
    <source>
        <dbReference type="Proteomes" id="UP000240322"/>
    </source>
</evidence>